<protein>
    <recommendedName>
        <fullName evidence="7">Phosphatidylinositol 3-kinase VPS34</fullName>
        <ecNumber evidence="7">2.7.1.137</ecNumber>
    </recommendedName>
</protein>
<dbReference type="GO" id="GO:0016303">
    <property type="term" value="F:1-phosphatidylinositol-3-kinase activity"/>
    <property type="evidence" value="ECO:0007669"/>
    <property type="project" value="UniProtKB-UniRule"/>
</dbReference>
<comment type="catalytic activity">
    <reaction evidence="6">
        <text>a 1,2-diacyl-sn-glycero-3-phospho-(1D-myo-inositol) + ATP = a 1,2-diacyl-sn-glycero-3-phospho-(1D-myo-inositol-3-phosphate) + ADP + H(+)</text>
        <dbReference type="Rhea" id="RHEA:12709"/>
        <dbReference type="ChEBI" id="CHEBI:15378"/>
        <dbReference type="ChEBI" id="CHEBI:30616"/>
        <dbReference type="ChEBI" id="CHEBI:57880"/>
        <dbReference type="ChEBI" id="CHEBI:58088"/>
        <dbReference type="ChEBI" id="CHEBI:456216"/>
        <dbReference type="EC" id="2.7.1.137"/>
    </reaction>
    <physiologicalReaction direction="left-to-right" evidence="6">
        <dbReference type="Rhea" id="RHEA:12710"/>
    </physiologicalReaction>
</comment>
<dbReference type="InterPro" id="IPR015433">
    <property type="entry name" value="PI3/4_kinase"/>
</dbReference>
<dbReference type="GO" id="GO:0005777">
    <property type="term" value="C:peroxisome"/>
    <property type="evidence" value="ECO:0007669"/>
    <property type="project" value="TreeGrafter"/>
</dbReference>
<dbReference type="PROSITE" id="PS51547">
    <property type="entry name" value="C2_PI3K"/>
    <property type="match status" value="1"/>
</dbReference>
<dbReference type="Gene3D" id="3.30.1010.10">
    <property type="entry name" value="Phosphatidylinositol 3-kinase Catalytic Subunit, Chain A, domain 4"/>
    <property type="match status" value="1"/>
</dbReference>
<organism evidence="12 13">
    <name type="scientific">Naganishia liquefaciens</name>
    <dbReference type="NCBI Taxonomy" id="104408"/>
    <lineage>
        <taxon>Eukaryota</taxon>
        <taxon>Fungi</taxon>
        <taxon>Dikarya</taxon>
        <taxon>Basidiomycota</taxon>
        <taxon>Agaricomycotina</taxon>
        <taxon>Tremellomycetes</taxon>
        <taxon>Filobasidiales</taxon>
        <taxon>Filobasidiaceae</taxon>
        <taxon>Naganishia</taxon>
    </lineage>
</organism>
<dbReference type="InterPro" id="IPR057756">
    <property type="entry name" value="PI3-kinase_type3/VPS34_cat"/>
</dbReference>
<dbReference type="SMART" id="SM00142">
    <property type="entry name" value="PI3K_C2"/>
    <property type="match status" value="1"/>
</dbReference>
<dbReference type="AlphaFoldDB" id="A0A8H3TYN2"/>
<dbReference type="EC" id="2.7.1.137" evidence="7"/>
<dbReference type="SMART" id="SM00146">
    <property type="entry name" value="PI3Kc"/>
    <property type="match status" value="1"/>
</dbReference>
<keyword evidence="5 7" id="KW-0067">ATP-binding</keyword>
<dbReference type="InterPro" id="IPR018936">
    <property type="entry name" value="PI3/4_kinase_CS"/>
</dbReference>
<dbReference type="PROSITE" id="PS00916">
    <property type="entry name" value="PI3_4_KINASE_2"/>
    <property type="match status" value="1"/>
</dbReference>
<dbReference type="Pfam" id="PF00454">
    <property type="entry name" value="PI3_PI4_kinase"/>
    <property type="match status" value="1"/>
</dbReference>
<dbReference type="PROSITE" id="PS50290">
    <property type="entry name" value="PI3_4_KINASE_3"/>
    <property type="match status" value="1"/>
</dbReference>
<dbReference type="PANTHER" id="PTHR10048">
    <property type="entry name" value="PHOSPHATIDYLINOSITOL KINASE"/>
    <property type="match status" value="1"/>
</dbReference>
<dbReference type="CDD" id="cd00896">
    <property type="entry name" value="PI3Kc_III"/>
    <property type="match status" value="1"/>
</dbReference>
<dbReference type="CDD" id="cd08397">
    <property type="entry name" value="C2_PI3K_class_III"/>
    <property type="match status" value="1"/>
</dbReference>
<dbReference type="InterPro" id="IPR008290">
    <property type="entry name" value="PI3K_Vps34"/>
</dbReference>
<dbReference type="SUPFAM" id="SSF49562">
    <property type="entry name" value="C2 domain (Calcium/lipid-binding domain, CaLB)"/>
    <property type="match status" value="1"/>
</dbReference>
<dbReference type="InterPro" id="IPR042236">
    <property type="entry name" value="PI3K_accessory_sf"/>
</dbReference>
<feature type="domain" description="C2 PI3K-type" evidence="11">
    <location>
        <begin position="51"/>
        <end position="198"/>
    </location>
</feature>
<evidence type="ECO:0000256" key="1">
    <source>
        <dbReference type="ARBA" id="ARBA00006209"/>
    </source>
</evidence>
<comment type="caution">
    <text evidence="12">The sequence shown here is derived from an EMBL/GenBank/DDBJ whole genome shotgun (WGS) entry which is preliminary data.</text>
</comment>
<feature type="region of interest" description="Disordered" evidence="8">
    <location>
        <begin position="446"/>
        <end position="466"/>
    </location>
</feature>
<dbReference type="Gene3D" id="1.25.40.70">
    <property type="entry name" value="Phosphatidylinositol 3-kinase, accessory domain (PIK)"/>
    <property type="match status" value="1"/>
</dbReference>
<comment type="similarity">
    <text evidence="1">Belongs to the PI3/PI4-kinase family. Type III PI4K subfamily.</text>
</comment>
<evidence type="ECO:0000256" key="7">
    <source>
        <dbReference type="PIRNR" id="PIRNR000587"/>
    </source>
</evidence>
<evidence type="ECO:0000313" key="12">
    <source>
        <dbReference type="EMBL" id="GHJ89615.1"/>
    </source>
</evidence>
<proteinExistence type="inferred from homology"/>
<keyword evidence="2 7" id="KW-0808">Transferase</keyword>
<dbReference type="GO" id="GO:0006897">
    <property type="term" value="P:endocytosis"/>
    <property type="evidence" value="ECO:0007669"/>
    <property type="project" value="TreeGrafter"/>
</dbReference>
<evidence type="ECO:0000256" key="2">
    <source>
        <dbReference type="ARBA" id="ARBA00022679"/>
    </source>
</evidence>
<dbReference type="FunFam" id="3.30.1010.10:FF:000002">
    <property type="entry name" value="Phosphatidylinositol 3-kinase catalytic subunit type 3"/>
    <property type="match status" value="1"/>
</dbReference>
<dbReference type="InterPro" id="IPR011009">
    <property type="entry name" value="Kinase-like_dom_sf"/>
</dbReference>
<evidence type="ECO:0000259" key="9">
    <source>
        <dbReference type="PROSITE" id="PS50290"/>
    </source>
</evidence>
<dbReference type="InterPro" id="IPR000403">
    <property type="entry name" value="PI3/4_kinase_cat_dom"/>
</dbReference>
<dbReference type="PROSITE" id="PS00915">
    <property type="entry name" value="PI3_4_KINASE_1"/>
    <property type="match status" value="1"/>
</dbReference>
<dbReference type="FunFam" id="1.10.1070.11:FF:000002">
    <property type="entry name" value="Phosphatidylinositol 3-kinase catalytic subunit type 3"/>
    <property type="match status" value="1"/>
</dbReference>
<dbReference type="Gene3D" id="1.10.1070.11">
    <property type="entry name" value="Phosphatidylinositol 3-/4-kinase, catalytic domain"/>
    <property type="match status" value="1"/>
</dbReference>
<keyword evidence="4 7" id="KW-0418">Kinase</keyword>
<evidence type="ECO:0000259" key="10">
    <source>
        <dbReference type="PROSITE" id="PS51545"/>
    </source>
</evidence>
<dbReference type="EMBL" id="BLZA01000049">
    <property type="protein sequence ID" value="GHJ89615.1"/>
    <property type="molecule type" value="Genomic_DNA"/>
</dbReference>
<dbReference type="InterPro" id="IPR001263">
    <property type="entry name" value="PI3K_accessory_dom"/>
</dbReference>
<dbReference type="Pfam" id="PF00792">
    <property type="entry name" value="PI3K_C2"/>
    <property type="match status" value="1"/>
</dbReference>
<dbReference type="GO" id="GO:0034271">
    <property type="term" value="C:phosphatidylinositol 3-kinase complex, class III, type I"/>
    <property type="evidence" value="ECO:0007669"/>
    <property type="project" value="TreeGrafter"/>
</dbReference>
<dbReference type="Pfam" id="PF00613">
    <property type="entry name" value="PI3Ka"/>
    <property type="match status" value="1"/>
</dbReference>
<gene>
    <name evidence="12" type="ORF">NliqN6_6017</name>
</gene>
<dbReference type="OrthoDB" id="67688at2759"/>
<dbReference type="SMART" id="SM00145">
    <property type="entry name" value="PI3Ka"/>
    <property type="match status" value="1"/>
</dbReference>
<feature type="domain" description="PI3K/PI4K catalytic" evidence="9">
    <location>
        <begin position="597"/>
        <end position="864"/>
    </location>
</feature>
<accession>A0A8H3TYN2</accession>
<dbReference type="GO" id="GO:0000407">
    <property type="term" value="C:phagophore assembly site"/>
    <property type="evidence" value="ECO:0007669"/>
    <property type="project" value="TreeGrafter"/>
</dbReference>
<dbReference type="GO" id="GO:0048015">
    <property type="term" value="P:phosphatidylinositol-mediated signaling"/>
    <property type="evidence" value="ECO:0007669"/>
    <property type="project" value="TreeGrafter"/>
</dbReference>
<dbReference type="PIRSF" id="PIRSF000587">
    <property type="entry name" value="PI3K_Vps34"/>
    <property type="match status" value="1"/>
</dbReference>
<dbReference type="InterPro" id="IPR036940">
    <property type="entry name" value="PI3/4_kinase_cat_sf"/>
</dbReference>
<reference evidence="12" key="1">
    <citation type="submission" date="2020-07" db="EMBL/GenBank/DDBJ databases">
        <title>Draft Genome Sequence of a Deep-Sea Yeast, Naganishia (Cryptococcus) liquefaciens strain N6.</title>
        <authorList>
            <person name="Han Y.W."/>
            <person name="Kajitani R."/>
            <person name="Morimoto H."/>
            <person name="Parhat M."/>
            <person name="Tsubouchi H."/>
            <person name="Bakenova O."/>
            <person name="Ogata M."/>
            <person name="Argunhan B."/>
            <person name="Aoki R."/>
            <person name="Kajiwara S."/>
            <person name="Itoh T."/>
            <person name="Iwasaki H."/>
        </authorList>
    </citation>
    <scope>NUCLEOTIDE SEQUENCE</scope>
    <source>
        <strain evidence="12">N6</strain>
    </source>
</reference>
<evidence type="ECO:0000256" key="4">
    <source>
        <dbReference type="ARBA" id="ARBA00022777"/>
    </source>
</evidence>
<dbReference type="GO" id="GO:0005524">
    <property type="term" value="F:ATP binding"/>
    <property type="evidence" value="ECO:0007669"/>
    <property type="project" value="UniProtKB-UniRule"/>
</dbReference>
<dbReference type="GO" id="GO:0000045">
    <property type="term" value="P:autophagosome assembly"/>
    <property type="evidence" value="ECO:0007669"/>
    <property type="project" value="TreeGrafter"/>
</dbReference>
<dbReference type="InterPro" id="IPR035892">
    <property type="entry name" value="C2_domain_sf"/>
</dbReference>
<keyword evidence="3 7" id="KW-0547">Nucleotide-binding</keyword>
<feature type="compositionally biased region" description="Polar residues" evidence="8">
    <location>
        <begin position="446"/>
        <end position="460"/>
    </location>
</feature>
<feature type="domain" description="PIK helical" evidence="10">
    <location>
        <begin position="313"/>
        <end position="520"/>
    </location>
</feature>
<name>A0A8H3TYN2_9TREE</name>
<evidence type="ECO:0000259" key="11">
    <source>
        <dbReference type="PROSITE" id="PS51547"/>
    </source>
</evidence>
<dbReference type="Proteomes" id="UP000620104">
    <property type="component" value="Unassembled WGS sequence"/>
</dbReference>
<dbReference type="GO" id="GO:0005768">
    <property type="term" value="C:endosome"/>
    <property type="evidence" value="ECO:0007669"/>
    <property type="project" value="TreeGrafter"/>
</dbReference>
<dbReference type="SUPFAM" id="SSF48371">
    <property type="entry name" value="ARM repeat"/>
    <property type="match status" value="1"/>
</dbReference>
<dbReference type="SUPFAM" id="SSF56112">
    <property type="entry name" value="Protein kinase-like (PK-like)"/>
    <property type="match status" value="1"/>
</dbReference>
<evidence type="ECO:0000313" key="13">
    <source>
        <dbReference type="Proteomes" id="UP000620104"/>
    </source>
</evidence>
<dbReference type="InterPro" id="IPR016024">
    <property type="entry name" value="ARM-type_fold"/>
</dbReference>
<dbReference type="PROSITE" id="PS51545">
    <property type="entry name" value="PIK_HELICAL"/>
    <property type="match status" value="1"/>
</dbReference>
<evidence type="ECO:0000256" key="3">
    <source>
        <dbReference type="ARBA" id="ARBA00022741"/>
    </source>
</evidence>
<dbReference type="PANTHER" id="PTHR10048:SF7">
    <property type="entry name" value="PHOSPHATIDYLINOSITOL 3-KINASE CATALYTIC SUBUNIT TYPE 3"/>
    <property type="match status" value="1"/>
</dbReference>
<sequence length="878" mass="99373">METPRAESNSFPRQTDAAFSKDLTFARLCDLKFPVEIKVASLEGRIPKRTMSEVLRDPSKRHAGMQTDGISDLFVTIQLFSQGRSLTLPFQTGTKAFKPNRYIWNSSIQLPITYASLPLNAQLAVTLWDIASPGKAFPIGGSTMSLFSANGTLKRGAQRCFLHPGVEADPSPGVTPSDIHQNDELGRLLRLVKDYERGDMERVEWLDFAVFREIERVQAREVERTDRLFLYIEMPRFDFPVVFAEQESVLPLPPLPNPPVNPTNPPPLPPNFLSTAPHLWRIYDPETLRTRVEGNPTEIKYRRLARSHRLGRGEREVKPGPEMRDLLNDLFRQPPTYDLSLEDKDIIWRYRFSLHTFKRSLTKFLRSVTWQDPAEARQAVEVLLPLWSEVGMDDALELLGPGFEDGRVRAFAVGQLARADDEELQLYLLQLVQALKFEVKSTQLQNSERRPLQSQNSSVHSAHPLSAASEEDSGLADFLIERAAKNAVLGTVFHWYLMVECEDKVVGKMYARVAFQFMQRLVELEDGTERRDSLKRQGEMIALLSAKAKELRASKDPRPKKIDKLRAYIGDHKHGLSTLSAPLTMPLNPRVLVTGIDAARSSVFKSNLLPMLLWFETEEADYPIIFKNGDDLRQDQLVIQLFTLMDRLLRRENLDLKLSPYAVLATGQTEGMVQFVPSKSLAAIMGEYGSLLNYLKVDHANEGAIGTLGVEPAVLDTFIRSCAGYSVITYILGVGDRHLDNLMLSPDGHFFHVDFGYILGRDPKPFPPPVKVCREMVDAMGGPSSPHYNRFKSLCYTAFIGLRKNANLILNLIALMVDANIQDIRLEPDKAVLKVQDKFMLDIPEEDAIKHLEALLNDTSYLTLMFDKVHTLAQYLRE</sequence>
<evidence type="ECO:0000256" key="8">
    <source>
        <dbReference type="SAM" id="MobiDB-lite"/>
    </source>
</evidence>
<dbReference type="GO" id="GO:0034272">
    <property type="term" value="C:phosphatidylinositol 3-kinase complex, class III, type II"/>
    <property type="evidence" value="ECO:0007669"/>
    <property type="project" value="TreeGrafter"/>
</dbReference>
<evidence type="ECO:0000256" key="5">
    <source>
        <dbReference type="ARBA" id="ARBA00022840"/>
    </source>
</evidence>
<keyword evidence="13" id="KW-1185">Reference proteome</keyword>
<dbReference type="InterPro" id="IPR002420">
    <property type="entry name" value="PI3K-type_C2_dom"/>
</dbReference>
<dbReference type="Gene3D" id="2.60.40.150">
    <property type="entry name" value="C2 domain"/>
    <property type="match status" value="1"/>
</dbReference>
<evidence type="ECO:0000256" key="6">
    <source>
        <dbReference type="ARBA" id="ARBA00023985"/>
    </source>
</evidence>